<dbReference type="AlphaFoldDB" id="A0A4R6EET9"/>
<dbReference type="Proteomes" id="UP000295129">
    <property type="component" value="Unassembled WGS sequence"/>
</dbReference>
<feature type="domain" description="CBS" evidence="3">
    <location>
        <begin position="252"/>
        <end position="309"/>
    </location>
</feature>
<feature type="transmembrane region" description="Helical" evidence="2">
    <location>
        <begin position="159"/>
        <end position="180"/>
    </location>
</feature>
<dbReference type="InterPro" id="IPR007065">
    <property type="entry name" value="HPP"/>
</dbReference>
<feature type="transmembrane region" description="Helical" evidence="2">
    <location>
        <begin position="37"/>
        <end position="57"/>
    </location>
</feature>
<evidence type="ECO:0000313" key="4">
    <source>
        <dbReference type="EMBL" id="TDN55768.1"/>
    </source>
</evidence>
<keyword evidence="2" id="KW-0472">Membrane</keyword>
<feature type="domain" description="CBS" evidence="3">
    <location>
        <begin position="336"/>
        <end position="392"/>
    </location>
</feature>
<dbReference type="EMBL" id="SNVV01000003">
    <property type="protein sequence ID" value="TDN55768.1"/>
    <property type="molecule type" value="Genomic_DNA"/>
</dbReference>
<evidence type="ECO:0000259" key="3">
    <source>
        <dbReference type="PROSITE" id="PS51371"/>
    </source>
</evidence>
<evidence type="ECO:0000256" key="2">
    <source>
        <dbReference type="SAM" id="Phobius"/>
    </source>
</evidence>
<organism evidence="4 5">
    <name type="scientific">Azoarcus indigens</name>
    <dbReference type="NCBI Taxonomy" id="29545"/>
    <lineage>
        <taxon>Bacteria</taxon>
        <taxon>Pseudomonadati</taxon>
        <taxon>Pseudomonadota</taxon>
        <taxon>Betaproteobacteria</taxon>
        <taxon>Rhodocyclales</taxon>
        <taxon>Zoogloeaceae</taxon>
        <taxon>Azoarcus</taxon>
    </lineage>
</organism>
<comment type="caution">
    <text evidence="4">The sequence shown here is derived from an EMBL/GenBank/DDBJ whole genome shotgun (WGS) entry which is preliminary data.</text>
</comment>
<keyword evidence="5" id="KW-1185">Reference proteome</keyword>
<reference evidence="4 5" key="1">
    <citation type="submission" date="2019-03" db="EMBL/GenBank/DDBJ databases">
        <title>Genomic Encyclopedia of Type Strains, Phase IV (KMG-IV): sequencing the most valuable type-strain genomes for metagenomic binning, comparative biology and taxonomic classification.</title>
        <authorList>
            <person name="Goeker M."/>
        </authorList>
    </citation>
    <scope>NUCLEOTIDE SEQUENCE [LARGE SCALE GENOMIC DNA]</scope>
    <source>
        <strain evidence="4 5">DSM 12121</strain>
    </source>
</reference>
<dbReference type="RefSeq" id="WP_133588965.1">
    <property type="nucleotide sequence ID" value="NZ_SNVV01000003.1"/>
</dbReference>
<dbReference type="InterPro" id="IPR046342">
    <property type="entry name" value="CBS_dom_sf"/>
</dbReference>
<proteinExistence type="predicted"/>
<feature type="transmembrane region" description="Helical" evidence="2">
    <location>
        <begin position="69"/>
        <end position="89"/>
    </location>
</feature>
<dbReference type="CDD" id="cd04600">
    <property type="entry name" value="CBS_pair_HPP_assoc"/>
    <property type="match status" value="1"/>
</dbReference>
<feature type="transmembrane region" description="Helical" evidence="2">
    <location>
        <begin position="95"/>
        <end position="113"/>
    </location>
</feature>
<dbReference type="Pfam" id="PF04982">
    <property type="entry name" value="TM_HPP"/>
    <property type="match status" value="1"/>
</dbReference>
<dbReference type="OrthoDB" id="9811720at2"/>
<feature type="transmembrane region" description="Helical" evidence="2">
    <location>
        <begin position="120"/>
        <end position="139"/>
    </location>
</feature>
<dbReference type="SMART" id="SM00116">
    <property type="entry name" value="CBS"/>
    <property type="match status" value="2"/>
</dbReference>
<evidence type="ECO:0000256" key="1">
    <source>
        <dbReference type="PROSITE-ProRule" id="PRU00703"/>
    </source>
</evidence>
<dbReference type="SUPFAM" id="SSF54631">
    <property type="entry name" value="CBS-domain pair"/>
    <property type="match status" value="1"/>
</dbReference>
<keyword evidence="2" id="KW-1133">Transmembrane helix</keyword>
<keyword evidence="1" id="KW-0129">CBS domain</keyword>
<dbReference type="InterPro" id="IPR000644">
    <property type="entry name" value="CBS_dom"/>
</dbReference>
<sequence length="392" mass="42016">MSEIPSTTFLQRLRAAFLASAKALWPKPFSIDYRERLRASCGAALGILVAALGGIWLAHGSGDAGRGALAAALVAPLGASAVLVFAVPASPLAQPWPVIGGNTLSALVGIACARWIPDAAFAAALAVGVAIALMLALRCLHPPGGASALLMVLINCHDFGFALEPVLLDSALLVAAGLLYNNLTRRRWPHVERAVAAEPESGHLRRLDLDAALARYNQILDVSRDDLEALLEEAEAAAYQRTLGDLRCGQAMTPAPVTARADMSLRQAWGLMRSHKVKALPVIDNQHHLVGIVTVADFMRQVDLDAHEGLTHRLRALFRQAKSRLQPAAHTVGQIMSRQVRVSSTDRLLIDLVPVFSEGGHRHIPIIDGQRRLVGIITQSDLIKTLYAAVRT</sequence>
<protein>
    <submittedName>
        <fullName evidence="4">CBS domain-containing membrane protein</fullName>
    </submittedName>
</protein>
<evidence type="ECO:0000313" key="5">
    <source>
        <dbReference type="Proteomes" id="UP000295129"/>
    </source>
</evidence>
<dbReference type="PANTHER" id="PTHR33741">
    <property type="entry name" value="TRANSMEMBRANE PROTEIN DDB_G0269096-RELATED"/>
    <property type="match status" value="1"/>
</dbReference>
<dbReference type="PANTHER" id="PTHR33741:SF5">
    <property type="entry name" value="TRANSMEMBRANE PROTEIN DDB_G0269096-RELATED"/>
    <property type="match status" value="1"/>
</dbReference>
<accession>A0A4R6EET9</accession>
<gene>
    <name evidence="4" type="ORF">C7389_103100</name>
</gene>
<dbReference type="Gene3D" id="3.10.580.10">
    <property type="entry name" value="CBS-domain"/>
    <property type="match status" value="1"/>
</dbReference>
<name>A0A4R6EET9_9RHOO</name>
<keyword evidence="2" id="KW-0812">Transmembrane</keyword>
<dbReference type="InterPro" id="IPR058581">
    <property type="entry name" value="TM_HPP"/>
</dbReference>
<dbReference type="Pfam" id="PF00571">
    <property type="entry name" value="CBS"/>
    <property type="match status" value="2"/>
</dbReference>
<dbReference type="PROSITE" id="PS51371">
    <property type="entry name" value="CBS"/>
    <property type="match status" value="2"/>
</dbReference>